<dbReference type="PANTHER" id="PTHR47668:SF1">
    <property type="entry name" value="DIENELACTONE HYDROLASE DOMAIN-CONTAINING PROTEIN-RELATED"/>
    <property type="match status" value="1"/>
</dbReference>
<gene>
    <name evidence="2" type="ORF">PAC_00341</name>
</gene>
<dbReference type="PANTHER" id="PTHR47668">
    <property type="entry name" value="DIENELACTONE HYDROLASE FAMILY PROTEIN (AFU_ORTHOLOGUE AFUA_6G01940)"/>
    <property type="match status" value="1"/>
</dbReference>
<organism evidence="2 3">
    <name type="scientific">Phialocephala subalpina</name>
    <dbReference type="NCBI Taxonomy" id="576137"/>
    <lineage>
        <taxon>Eukaryota</taxon>
        <taxon>Fungi</taxon>
        <taxon>Dikarya</taxon>
        <taxon>Ascomycota</taxon>
        <taxon>Pezizomycotina</taxon>
        <taxon>Leotiomycetes</taxon>
        <taxon>Helotiales</taxon>
        <taxon>Mollisiaceae</taxon>
        <taxon>Phialocephala</taxon>
        <taxon>Phialocephala fortinii species complex</taxon>
    </lineage>
</organism>
<dbReference type="SUPFAM" id="SSF53474">
    <property type="entry name" value="alpha/beta-Hydrolases"/>
    <property type="match status" value="1"/>
</dbReference>
<dbReference type="Proteomes" id="UP000184330">
    <property type="component" value="Unassembled WGS sequence"/>
</dbReference>
<proteinExistence type="predicted"/>
<name>A0A1L7WCI1_9HELO</name>
<dbReference type="InterPro" id="IPR029058">
    <property type="entry name" value="AB_hydrolase_fold"/>
</dbReference>
<evidence type="ECO:0000313" key="2">
    <source>
        <dbReference type="EMBL" id="CZR50468.1"/>
    </source>
</evidence>
<dbReference type="EMBL" id="FJOG01000001">
    <property type="protein sequence ID" value="CZR50468.1"/>
    <property type="molecule type" value="Genomic_DNA"/>
</dbReference>
<dbReference type="Gene3D" id="3.40.50.1820">
    <property type="entry name" value="alpha/beta hydrolase"/>
    <property type="match status" value="1"/>
</dbReference>
<accession>A0A1L7WCI1</accession>
<evidence type="ECO:0000259" key="1">
    <source>
        <dbReference type="Pfam" id="PF01738"/>
    </source>
</evidence>
<dbReference type="OrthoDB" id="2147163at2759"/>
<keyword evidence="3" id="KW-1185">Reference proteome</keyword>
<protein>
    <submittedName>
        <fullName evidence="2">Related to hydrolase related to dienelactone hydrolase</fullName>
    </submittedName>
</protein>
<feature type="domain" description="Dienelactone hydrolase" evidence="1">
    <location>
        <begin position="30"/>
        <end position="243"/>
    </location>
</feature>
<reference evidence="2 3" key="1">
    <citation type="submission" date="2016-03" db="EMBL/GenBank/DDBJ databases">
        <authorList>
            <person name="Ploux O."/>
        </authorList>
    </citation>
    <scope>NUCLEOTIDE SEQUENCE [LARGE SCALE GENOMIC DNA]</scope>
    <source>
        <strain evidence="2 3">UAMH 11012</strain>
    </source>
</reference>
<dbReference type="GO" id="GO:0016787">
    <property type="term" value="F:hydrolase activity"/>
    <property type="evidence" value="ECO:0007669"/>
    <property type="project" value="UniProtKB-KW"/>
</dbReference>
<keyword evidence="2" id="KW-0378">Hydrolase</keyword>
<dbReference type="InterPro" id="IPR002925">
    <property type="entry name" value="Dienelactn_hydro"/>
</dbReference>
<dbReference type="AlphaFoldDB" id="A0A1L7WCI1"/>
<sequence length="244" mass="26838">MTCEACQTIPPVVVNDYQTKGEWKEVAGLKTYITGPLTSKKAIIDIYDVFGLASQTLQGADLLAAAVGAIVLVPDFLKGQVAKEEWFTTQEMSEEKAAFFKILALDENAKKLTDFLEVAKGEYSGVESWGAFGLCWGGKIAVLASQPGTSFKVSGQVHPGRLDVEDAKKLNIPHIVLASNGEDKKVVDQYHEVLVGEGKPGVVEYYGNMHHGWMGARAKLHEEENLKEYERGYNQLAAYFSKYL</sequence>
<evidence type="ECO:0000313" key="3">
    <source>
        <dbReference type="Proteomes" id="UP000184330"/>
    </source>
</evidence>
<dbReference type="STRING" id="576137.A0A1L7WCI1"/>
<dbReference type="Pfam" id="PF01738">
    <property type="entry name" value="DLH"/>
    <property type="match status" value="1"/>
</dbReference>